<gene>
    <name evidence="1" type="ORF">PIB30_094353</name>
</gene>
<dbReference type="EMBL" id="JASCZI010002078">
    <property type="protein sequence ID" value="MED6115816.1"/>
    <property type="molecule type" value="Genomic_DNA"/>
</dbReference>
<protein>
    <submittedName>
        <fullName evidence="1">Uncharacterized protein</fullName>
    </submittedName>
</protein>
<organism evidence="1 2">
    <name type="scientific">Stylosanthes scabra</name>
    <dbReference type="NCBI Taxonomy" id="79078"/>
    <lineage>
        <taxon>Eukaryota</taxon>
        <taxon>Viridiplantae</taxon>
        <taxon>Streptophyta</taxon>
        <taxon>Embryophyta</taxon>
        <taxon>Tracheophyta</taxon>
        <taxon>Spermatophyta</taxon>
        <taxon>Magnoliopsida</taxon>
        <taxon>eudicotyledons</taxon>
        <taxon>Gunneridae</taxon>
        <taxon>Pentapetalae</taxon>
        <taxon>rosids</taxon>
        <taxon>fabids</taxon>
        <taxon>Fabales</taxon>
        <taxon>Fabaceae</taxon>
        <taxon>Papilionoideae</taxon>
        <taxon>50 kb inversion clade</taxon>
        <taxon>dalbergioids sensu lato</taxon>
        <taxon>Dalbergieae</taxon>
        <taxon>Pterocarpus clade</taxon>
        <taxon>Stylosanthes</taxon>
    </lineage>
</organism>
<dbReference type="Proteomes" id="UP001341840">
    <property type="component" value="Unassembled WGS sequence"/>
</dbReference>
<name>A0ABU6QUQ2_9FABA</name>
<evidence type="ECO:0000313" key="2">
    <source>
        <dbReference type="Proteomes" id="UP001341840"/>
    </source>
</evidence>
<accession>A0ABU6QUQ2</accession>
<proteinExistence type="predicted"/>
<comment type="caution">
    <text evidence="1">The sequence shown here is derived from an EMBL/GenBank/DDBJ whole genome shotgun (WGS) entry which is preliminary data.</text>
</comment>
<evidence type="ECO:0000313" key="1">
    <source>
        <dbReference type="EMBL" id="MED6115816.1"/>
    </source>
</evidence>
<sequence length="164" mass="18782">MQNLRPGRGIQDKLVELVALTCMGAEKLNEPASTWWLPPSFTVDLMGTKSIDVVAKEYGKMWMNSSFAFEINREKAEEEEENRGTKEAWNYNNLIIGTLNTKPKDEKNALECQNTTARHGKTQDKLHLNMVHFWTCCQHDLSALKWDNFSYKAPNKAIPVSFES</sequence>
<reference evidence="1 2" key="1">
    <citation type="journal article" date="2023" name="Plants (Basel)">
        <title>Bridging the Gap: Combining Genomics and Transcriptomics Approaches to Understand Stylosanthes scabra, an Orphan Legume from the Brazilian Caatinga.</title>
        <authorList>
            <person name="Ferreira-Neto J.R.C."/>
            <person name="da Silva M.D."/>
            <person name="Binneck E."/>
            <person name="de Melo N.F."/>
            <person name="da Silva R.H."/>
            <person name="de Melo A.L.T.M."/>
            <person name="Pandolfi V."/>
            <person name="Bustamante F.O."/>
            <person name="Brasileiro-Vidal A.C."/>
            <person name="Benko-Iseppon A.M."/>
        </authorList>
    </citation>
    <scope>NUCLEOTIDE SEQUENCE [LARGE SCALE GENOMIC DNA]</scope>
    <source>
        <tissue evidence="1">Leaves</tissue>
    </source>
</reference>
<keyword evidence="2" id="KW-1185">Reference proteome</keyword>